<evidence type="ECO:0000313" key="3">
    <source>
        <dbReference type="EMBL" id="QSI76523.1"/>
    </source>
</evidence>
<gene>
    <name evidence="3" type="ORF">JY500_19005</name>
</gene>
<dbReference type="InterPro" id="IPR005036">
    <property type="entry name" value="CBM21_dom"/>
</dbReference>
<organism evidence="3 4">
    <name type="scientific">Niveibacterium microcysteis</name>
    <dbReference type="NCBI Taxonomy" id="2811415"/>
    <lineage>
        <taxon>Bacteria</taxon>
        <taxon>Pseudomonadati</taxon>
        <taxon>Pseudomonadota</taxon>
        <taxon>Betaproteobacteria</taxon>
        <taxon>Rhodocyclales</taxon>
        <taxon>Rhodocyclaceae</taxon>
        <taxon>Niveibacterium</taxon>
    </lineage>
</organism>
<keyword evidence="4" id="KW-1185">Reference proteome</keyword>
<feature type="signal peptide" evidence="1">
    <location>
        <begin position="1"/>
        <end position="19"/>
    </location>
</feature>
<feature type="domain" description="CBM21" evidence="2">
    <location>
        <begin position="142"/>
        <end position="258"/>
    </location>
</feature>
<dbReference type="Gene3D" id="2.60.40.2440">
    <property type="entry name" value="Carbohydrate binding type-21 domain"/>
    <property type="match status" value="2"/>
</dbReference>
<dbReference type="Proteomes" id="UP000663570">
    <property type="component" value="Chromosome"/>
</dbReference>
<dbReference type="EMBL" id="CP071060">
    <property type="protein sequence ID" value="QSI76523.1"/>
    <property type="molecule type" value="Genomic_DNA"/>
</dbReference>
<dbReference type="PANTHER" id="PTHR12307:SF36">
    <property type="entry name" value="GLYCOGEN-BINDING SUBUNIT 76A"/>
    <property type="match status" value="1"/>
</dbReference>
<evidence type="ECO:0000259" key="2">
    <source>
        <dbReference type="PROSITE" id="PS51159"/>
    </source>
</evidence>
<dbReference type="PANTHER" id="PTHR12307">
    <property type="entry name" value="PROTEIN PHOSPHATASE 1 REGULATORY SUBUNIT"/>
    <property type="match status" value="1"/>
</dbReference>
<dbReference type="PROSITE" id="PS51159">
    <property type="entry name" value="CBM21"/>
    <property type="match status" value="2"/>
</dbReference>
<sequence length="262" mass="29406">MRKLFIALAGLLIAAQAFAADEIKLLRSQSTVSSKYGISSQSIRFEAILKNLAYAKQVYVHLKRPDGSWTDVALSYQRAADAGREVWAGSYTDPNDTNTGPSFKTFDLEFALRYVVNGTEYWDNNGGQNYKQGRDTGSMLFGTNVLARIYDLNNPAWIYGGRYYGSATLKNLSPNKQVKVVYSTDGWQTTKTAWATFSNTFWFGGYSSAPNPNQYGSEEWNYELDVGTTATKVEFAVGYIVNGTTYWDNNFGRNYLQPLKQN</sequence>
<evidence type="ECO:0000313" key="4">
    <source>
        <dbReference type="Proteomes" id="UP000663570"/>
    </source>
</evidence>
<dbReference type="InterPro" id="IPR038175">
    <property type="entry name" value="CBM21_dom_sf"/>
</dbReference>
<proteinExistence type="predicted"/>
<accession>A0ABX7M453</accession>
<feature type="chain" id="PRO_5046641127" description="CBM21 domain-containing protein" evidence="1">
    <location>
        <begin position="20"/>
        <end position="262"/>
    </location>
</feature>
<name>A0ABX7M453_9RHOO</name>
<reference evidence="3 4" key="1">
    <citation type="submission" date="2021-02" db="EMBL/GenBank/DDBJ databases">
        <title>Niveibacterium changnyeongensis HC41.</title>
        <authorList>
            <person name="Kang M."/>
        </authorList>
    </citation>
    <scope>NUCLEOTIDE SEQUENCE [LARGE SCALE GENOMIC DNA]</scope>
    <source>
        <strain evidence="3 4">HC41</strain>
    </source>
</reference>
<dbReference type="InterPro" id="IPR050782">
    <property type="entry name" value="PP1_regulatory_subunit_3"/>
</dbReference>
<protein>
    <recommendedName>
        <fullName evidence="2">CBM21 domain-containing protein</fullName>
    </recommendedName>
</protein>
<dbReference type="Pfam" id="PF03370">
    <property type="entry name" value="CBM_21"/>
    <property type="match status" value="2"/>
</dbReference>
<dbReference type="RefSeq" id="WP_206254187.1">
    <property type="nucleotide sequence ID" value="NZ_CP071060.1"/>
</dbReference>
<feature type="domain" description="CBM21" evidence="2">
    <location>
        <begin position="22"/>
        <end position="133"/>
    </location>
</feature>
<evidence type="ECO:0000256" key="1">
    <source>
        <dbReference type="SAM" id="SignalP"/>
    </source>
</evidence>
<keyword evidence="1" id="KW-0732">Signal</keyword>